<reference evidence="1" key="2">
    <citation type="submission" date="2020-11" db="EMBL/GenBank/DDBJ databases">
        <authorList>
            <person name="McCartney M.A."/>
            <person name="Auch B."/>
            <person name="Kono T."/>
            <person name="Mallez S."/>
            <person name="Becker A."/>
            <person name="Gohl D.M."/>
            <person name="Silverstein K.A.T."/>
            <person name="Koren S."/>
            <person name="Bechman K.B."/>
            <person name="Herman A."/>
            <person name="Abrahante J.E."/>
            <person name="Garbe J."/>
        </authorList>
    </citation>
    <scope>NUCLEOTIDE SEQUENCE</scope>
    <source>
        <strain evidence="1">Duluth1</strain>
        <tissue evidence="1">Whole animal</tissue>
    </source>
</reference>
<protein>
    <submittedName>
        <fullName evidence="1">Uncharacterized protein</fullName>
    </submittedName>
</protein>
<evidence type="ECO:0000313" key="2">
    <source>
        <dbReference type="Proteomes" id="UP000828390"/>
    </source>
</evidence>
<reference evidence="1" key="1">
    <citation type="journal article" date="2019" name="bioRxiv">
        <title>The Genome of the Zebra Mussel, Dreissena polymorpha: A Resource for Invasive Species Research.</title>
        <authorList>
            <person name="McCartney M.A."/>
            <person name="Auch B."/>
            <person name="Kono T."/>
            <person name="Mallez S."/>
            <person name="Zhang Y."/>
            <person name="Obille A."/>
            <person name="Becker A."/>
            <person name="Abrahante J.E."/>
            <person name="Garbe J."/>
            <person name="Badalamenti J.P."/>
            <person name="Herman A."/>
            <person name="Mangelson H."/>
            <person name="Liachko I."/>
            <person name="Sullivan S."/>
            <person name="Sone E.D."/>
            <person name="Koren S."/>
            <person name="Silverstein K.A.T."/>
            <person name="Beckman K.B."/>
            <person name="Gohl D.M."/>
        </authorList>
    </citation>
    <scope>NUCLEOTIDE SEQUENCE</scope>
    <source>
        <strain evidence="1">Duluth1</strain>
        <tissue evidence="1">Whole animal</tissue>
    </source>
</reference>
<proteinExistence type="predicted"/>
<organism evidence="1 2">
    <name type="scientific">Dreissena polymorpha</name>
    <name type="common">Zebra mussel</name>
    <name type="synonym">Mytilus polymorpha</name>
    <dbReference type="NCBI Taxonomy" id="45954"/>
    <lineage>
        <taxon>Eukaryota</taxon>
        <taxon>Metazoa</taxon>
        <taxon>Spiralia</taxon>
        <taxon>Lophotrochozoa</taxon>
        <taxon>Mollusca</taxon>
        <taxon>Bivalvia</taxon>
        <taxon>Autobranchia</taxon>
        <taxon>Heteroconchia</taxon>
        <taxon>Euheterodonta</taxon>
        <taxon>Imparidentia</taxon>
        <taxon>Neoheterodontei</taxon>
        <taxon>Myida</taxon>
        <taxon>Dreissenoidea</taxon>
        <taxon>Dreissenidae</taxon>
        <taxon>Dreissena</taxon>
    </lineage>
</organism>
<name>A0A9D4QW47_DREPO</name>
<dbReference type="EMBL" id="JAIWYP010000003">
    <property type="protein sequence ID" value="KAH3845836.1"/>
    <property type="molecule type" value="Genomic_DNA"/>
</dbReference>
<sequence length="61" mass="7305">MAKRMPNINRNFVLGMGLFIFGSYQLRKRWSSTWMDNMEIEVSSYTQRQKLKDKNTEELAD</sequence>
<dbReference type="AlphaFoldDB" id="A0A9D4QW47"/>
<comment type="caution">
    <text evidence="1">The sequence shown here is derived from an EMBL/GenBank/DDBJ whole genome shotgun (WGS) entry which is preliminary data.</text>
</comment>
<gene>
    <name evidence="1" type="ORF">DPMN_088126</name>
</gene>
<evidence type="ECO:0000313" key="1">
    <source>
        <dbReference type="EMBL" id="KAH3845836.1"/>
    </source>
</evidence>
<accession>A0A9D4QW47</accession>
<keyword evidence="2" id="KW-1185">Reference proteome</keyword>
<dbReference type="Proteomes" id="UP000828390">
    <property type="component" value="Unassembled WGS sequence"/>
</dbReference>